<keyword evidence="3" id="KW-0064">Aspartyl protease</keyword>
<dbReference type="PANTHER" id="PTHR47967:SF126">
    <property type="entry name" value="PEPTIDASE A1 DOMAIN-CONTAINING PROTEIN"/>
    <property type="match status" value="1"/>
</dbReference>
<keyword evidence="7" id="KW-0732">Signal</keyword>
<reference evidence="10" key="1">
    <citation type="journal article" date="2012" name="Nature">
        <title>A physical, genetic and functional sequence assembly of the barley genome.</title>
        <authorList>
            <consortium name="The International Barley Genome Sequencing Consortium"/>
            <person name="Mayer K.F."/>
            <person name="Waugh R."/>
            <person name="Brown J.W."/>
            <person name="Schulman A."/>
            <person name="Langridge P."/>
            <person name="Platzer M."/>
            <person name="Fincher G.B."/>
            <person name="Muehlbauer G.J."/>
            <person name="Sato K."/>
            <person name="Close T.J."/>
            <person name="Wise R.P."/>
            <person name="Stein N."/>
        </authorList>
    </citation>
    <scope>NUCLEOTIDE SEQUENCE [LARGE SCALE GENOMIC DNA]</scope>
    <source>
        <strain evidence="10">cv. Morex</strain>
    </source>
</reference>
<dbReference type="Pfam" id="PF14543">
    <property type="entry name" value="TAXi_N"/>
    <property type="match status" value="1"/>
</dbReference>
<dbReference type="Gramene" id="HORVU.MOREX.r3.3HG0239720.1">
    <property type="protein sequence ID" value="HORVU.MOREX.r3.3HG0239720.1.CDS1"/>
    <property type="gene ID" value="HORVU.MOREX.r3.3HG0239720"/>
</dbReference>
<sequence length="458" mass="48337">MAGAKCYALFIVAIVLTAQLCGCTAYVGGDGFSVEFIHRDSVESPFHDPTLASHGRLLAAVRRSTARASALARSYAGGSPNGAVSEVVSGPFEYMMYVNVGTPATRMLAVVDTGSNLVWFKCTNVRTAVAVGASLVFNPLSSSSFGRVFCQSGTCRALSGTSCDASSRCKYVHAYADGSTTTGLLSTENLIFDDAPGGCVGCRQRPQLLVPGFNFGCSTATAVTFRADGVVGLGGGEFSLITQIGAVTSLGRRFSYCLVPYSVNASSALNFGARAAVTEPSAATTALIRPDPRAPHYTVVLESVKIGNATFEHLSNVIVDSGTTLTFLDRALLDPIVEEMTRRVRLPRKQSPDKLLQPCYSVVGPSGRYYFRKLVPDVTLMLAVFAEAVTLKAENTFVEAQKGTMCLAMAPVTPLQPVAIIGNIAQHNFHVGYDLDKGTVTFAPADCASSYRSSSASV</sequence>
<dbReference type="PRINTS" id="PR00792">
    <property type="entry name" value="PEPSIN"/>
</dbReference>
<dbReference type="Proteomes" id="UP000011116">
    <property type="component" value="Chromosome 3H"/>
</dbReference>
<dbReference type="InterPro" id="IPR001461">
    <property type="entry name" value="Aspartic_peptidase_A1"/>
</dbReference>
<evidence type="ECO:0000256" key="7">
    <source>
        <dbReference type="SAM" id="SignalP"/>
    </source>
</evidence>
<keyword evidence="10" id="KW-1185">Reference proteome</keyword>
<keyword evidence="4" id="KW-0378">Hydrolase</keyword>
<dbReference type="GeneID" id="123441499"/>
<feature type="domain" description="Peptidase A1" evidence="8">
    <location>
        <begin position="94"/>
        <end position="443"/>
    </location>
</feature>
<evidence type="ECO:0000256" key="4">
    <source>
        <dbReference type="ARBA" id="ARBA00022801"/>
    </source>
</evidence>
<accession>A0A8I7B9B2</accession>
<gene>
    <name evidence="9" type="primary">LOC123441499</name>
</gene>
<feature type="signal peptide" evidence="7">
    <location>
        <begin position="1"/>
        <end position="25"/>
    </location>
</feature>
<dbReference type="EnsemblPlants" id="HORVU.MOREX.r3.3HG0239720.1">
    <property type="protein sequence ID" value="HORVU.MOREX.r3.3HG0239720.1.CDS1"/>
    <property type="gene ID" value="HORVU.MOREX.r3.3HG0239720"/>
</dbReference>
<evidence type="ECO:0000256" key="1">
    <source>
        <dbReference type="ARBA" id="ARBA00007447"/>
    </source>
</evidence>
<feature type="active site" evidence="6">
    <location>
        <position position="320"/>
    </location>
</feature>
<name>A0A8I7B9B2_HORVV</name>
<dbReference type="InterPro" id="IPR033121">
    <property type="entry name" value="PEPTIDASE_A1"/>
</dbReference>
<dbReference type="GO" id="GO:0004190">
    <property type="term" value="F:aspartic-type endopeptidase activity"/>
    <property type="evidence" value="ECO:0000318"/>
    <property type="project" value="GO_Central"/>
</dbReference>
<dbReference type="Gene3D" id="2.40.70.10">
    <property type="entry name" value="Acid Proteases"/>
    <property type="match status" value="2"/>
</dbReference>
<evidence type="ECO:0000256" key="2">
    <source>
        <dbReference type="ARBA" id="ARBA00022670"/>
    </source>
</evidence>
<evidence type="ECO:0000313" key="9">
    <source>
        <dbReference type="EnsemblPlants" id="HORVU.MOREX.r3.3HG0239720.1.CDS1"/>
    </source>
</evidence>
<dbReference type="InterPro" id="IPR032861">
    <property type="entry name" value="TAXi_N"/>
</dbReference>
<keyword evidence="2" id="KW-0645">Protease</keyword>
<dbReference type="Pfam" id="PF14541">
    <property type="entry name" value="TAXi_C"/>
    <property type="match status" value="1"/>
</dbReference>
<evidence type="ECO:0000256" key="3">
    <source>
        <dbReference type="ARBA" id="ARBA00022750"/>
    </source>
</evidence>
<organism evidence="9 10">
    <name type="scientific">Hordeum vulgare subsp. vulgare</name>
    <name type="common">Domesticated barley</name>
    <dbReference type="NCBI Taxonomy" id="112509"/>
    <lineage>
        <taxon>Eukaryota</taxon>
        <taxon>Viridiplantae</taxon>
        <taxon>Streptophyta</taxon>
        <taxon>Embryophyta</taxon>
        <taxon>Tracheophyta</taxon>
        <taxon>Spermatophyta</taxon>
        <taxon>Magnoliopsida</taxon>
        <taxon>Liliopsida</taxon>
        <taxon>Poales</taxon>
        <taxon>Poaceae</taxon>
        <taxon>BOP clade</taxon>
        <taxon>Pooideae</taxon>
        <taxon>Triticodae</taxon>
        <taxon>Triticeae</taxon>
        <taxon>Hordeinae</taxon>
        <taxon>Hordeum</taxon>
    </lineage>
</organism>
<keyword evidence="5" id="KW-0325">Glycoprotein</keyword>
<evidence type="ECO:0000256" key="6">
    <source>
        <dbReference type="PIRSR" id="PIRSR601461-1"/>
    </source>
</evidence>
<dbReference type="InterPro" id="IPR032799">
    <property type="entry name" value="TAXi_C"/>
</dbReference>
<dbReference type="InterPro" id="IPR021109">
    <property type="entry name" value="Peptidase_aspartic_dom_sf"/>
</dbReference>
<proteinExistence type="inferred from homology"/>
<dbReference type="RefSeq" id="XP_044973845.1">
    <property type="nucleotide sequence ID" value="XM_045117910.1"/>
</dbReference>
<dbReference type="SMR" id="A0A8I7B9B2"/>
<reference evidence="9" key="2">
    <citation type="submission" date="2020-10" db="EMBL/GenBank/DDBJ databases">
        <authorList>
            <person name="Scholz U."/>
            <person name="Mascher M."/>
            <person name="Fiebig A."/>
        </authorList>
    </citation>
    <scope>NUCLEOTIDE SEQUENCE [LARGE SCALE GENOMIC DNA]</scope>
    <source>
        <strain evidence="9">cv. Morex</strain>
    </source>
</reference>
<feature type="chain" id="PRO_5035265262" description="Peptidase A1 domain-containing protein" evidence="7">
    <location>
        <begin position="26"/>
        <end position="458"/>
    </location>
</feature>
<dbReference type="Gramene" id="HORVU.MOREX.r2.3HG0198900.1">
    <property type="protein sequence ID" value="HORVU.MOREX.r2.3HG0198900.1.CDS.1"/>
    <property type="gene ID" value="HORVU.MOREX.r2.3HG0198900"/>
</dbReference>
<dbReference type="SUPFAM" id="SSF50630">
    <property type="entry name" value="Acid proteases"/>
    <property type="match status" value="1"/>
</dbReference>
<dbReference type="OrthoDB" id="775830at2759"/>
<comment type="similarity">
    <text evidence="1">Belongs to the peptidase A1 family.</text>
</comment>
<protein>
    <recommendedName>
        <fullName evidence="8">Peptidase A1 domain-containing protein</fullName>
    </recommendedName>
</protein>
<dbReference type="PROSITE" id="PS51767">
    <property type="entry name" value="PEPTIDASE_A1"/>
    <property type="match status" value="1"/>
</dbReference>
<dbReference type="InterPro" id="IPR034161">
    <property type="entry name" value="Pepsin-like_plant"/>
</dbReference>
<dbReference type="PANTHER" id="PTHR47967">
    <property type="entry name" value="OS07G0603500 PROTEIN-RELATED"/>
    <property type="match status" value="1"/>
</dbReference>
<feature type="active site" evidence="6">
    <location>
        <position position="112"/>
    </location>
</feature>
<reference evidence="9" key="3">
    <citation type="submission" date="2022-01" db="UniProtKB">
        <authorList>
            <consortium name="EnsemblPlants"/>
        </authorList>
    </citation>
    <scope>IDENTIFICATION</scope>
    <source>
        <strain evidence="9">subsp. vulgare</strain>
    </source>
</reference>
<evidence type="ECO:0000313" key="10">
    <source>
        <dbReference type="Proteomes" id="UP000011116"/>
    </source>
</evidence>
<dbReference type="AlphaFoldDB" id="A0A8I7B9B2"/>
<dbReference type="GO" id="GO:0005576">
    <property type="term" value="C:extracellular region"/>
    <property type="evidence" value="ECO:0000318"/>
    <property type="project" value="GO_Central"/>
</dbReference>
<dbReference type="InterPro" id="IPR051708">
    <property type="entry name" value="Plant_Aspart_Prot_A1"/>
</dbReference>
<evidence type="ECO:0000256" key="5">
    <source>
        <dbReference type="ARBA" id="ARBA00023180"/>
    </source>
</evidence>
<evidence type="ECO:0000259" key="8">
    <source>
        <dbReference type="PROSITE" id="PS51767"/>
    </source>
</evidence>
<dbReference type="CDD" id="cd05476">
    <property type="entry name" value="pepsin_A_like_plant"/>
    <property type="match status" value="1"/>
</dbReference>
<dbReference type="GO" id="GO:0006508">
    <property type="term" value="P:proteolysis"/>
    <property type="evidence" value="ECO:0007669"/>
    <property type="project" value="UniProtKB-KW"/>
</dbReference>
<dbReference type="KEGG" id="hvg:123441499"/>